<dbReference type="Gramene" id="PNT64159">
    <property type="protein sequence ID" value="PNT64159"/>
    <property type="gene ID" value="BRADI_4g25173v3"/>
</dbReference>
<evidence type="ECO:0000256" key="1">
    <source>
        <dbReference type="SAM" id="MobiDB-lite"/>
    </source>
</evidence>
<gene>
    <name evidence="2" type="ORF">BRADI_4g25173v3</name>
</gene>
<dbReference type="AlphaFoldDB" id="A0A2K2CQ64"/>
<reference evidence="3" key="3">
    <citation type="submission" date="2018-08" db="UniProtKB">
        <authorList>
            <consortium name="EnsemblPlants"/>
        </authorList>
    </citation>
    <scope>IDENTIFICATION</scope>
    <source>
        <strain evidence="3">cv. Bd21</strain>
    </source>
</reference>
<protein>
    <submittedName>
        <fullName evidence="2 3">Uncharacterized protein</fullName>
    </submittedName>
</protein>
<feature type="region of interest" description="Disordered" evidence="1">
    <location>
        <begin position="1"/>
        <end position="20"/>
    </location>
</feature>
<evidence type="ECO:0000313" key="3">
    <source>
        <dbReference type="EnsemblPlants" id="PNT64159"/>
    </source>
</evidence>
<proteinExistence type="predicted"/>
<reference evidence="2" key="2">
    <citation type="submission" date="2017-06" db="EMBL/GenBank/DDBJ databases">
        <title>WGS assembly of Brachypodium distachyon.</title>
        <authorList>
            <consortium name="The International Brachypodium Initiative"/>
            <person name="Lucas S."/>
            <person name="Harmon-Smith M."/>
            <person name="Lail K."/>
            <person name="Tice H."/>
            <person name="Grimwood J."/>
            <person name="Bruce D."/>
            <person name="Barry K."/>
            <person name="Shu S."/>
            <person name="Lindquist E."/>
            <person name="Wang M."/>
            <person name="Pitluck S."/>
            <person name="Vogel J.P."/>
            <person name="Garvin D.F."/>
            <person name="Mockler T.C."/>
            <person name="Schmutz J."/>
            <person name="Rokhsar D."/>
            <person name="Bevan M.W."/>
        </authorList>
    </citation>
    <scope>NUCLEOTIDE SEQUENCE</scope>
    <source>
        <strain evidence="2">Bd21</strain>
    </source>
</reference>
<evidence type="ECO:0000313" key="4">
    <source>
        <dbReference type="Proteomes" id="UP000008810"/>
    </source>
</evidence>
<dbReference type="EMBL" id="CM000883">
    <property type="protein sequence ID" value="PNT64159.1"/>
    <property type="molecule type" value="Genomic_DNA"/>
</dbReference>
<sequence>MAAFSKKKSPQKNKNGPPAKHTLSRLLPFVFLPTVLFSFFPRRPALPPPLSYPPPTPLLEMPPLRRATAPYSRQRPRMVPPPPPPADAGIVVDRRTCTDAVRRNAPAGRYLIHLATLCTSPYRLLLVRSRSMGVRGGIS</sequence>
<organism evidence="2">
    <name type="scientific">Brachypodium distachyon</name>
    <name type="common">Purple false brome</name>
    <name type="synonym">Trachynia distachya</name>
    <dbReference type="NCBI Taxonomy" id="15368"/>
    <lineage>
        <taxon>Eukaryota</taxon>
        <taxon>Viridiplantae</taxon>
        <taxon>Streptophyta</taxon>
        <taxon>Embryophyta</taxon>
        <taxon>Tracheophyta</taxon>
        <taxon>Spermatophyta</taxon>
        <taxon>Magnoliopsida</taxon>
        <taxon>Liliopsida</taxon>
        <taxon>Poales</taxon>
        <taxon>Poaceae</taxon>
        <taxon>BOP clade</taxon>
        <taxon>Pooideae</taxon>
        <taxon>Stipodae</taxon>
        <taxon>Brachypodieae</taxon>
        <taxon>Brachypodium</taxon>
    </lineage>
</organism>
<feature type="region of interest" description="Disordered" evidence="1">
    <location>
        <begin position="70"/>
        <end position="91"/>
    </location>
</feature>
<accession>A0A2K2CQ64</accession>
<evidence type="ECO:0000313" key="2">
    <source>
        <dbReference type="EMBL" id="PNT64159.1"/>
    </source>
</evidence>
<feature type="compositionally biased region" description="Basic residues" evidence="1">
    <location>
        <begin position="1"/>
        <end position="11"/>
    </location>
</feature>
<keyword evidence="4" id="KW-1185">Reference proteome</keyword>
<reference evidence="2 3" key="1">
    <citation type="journal article" date="2010" name="Nature">
        <title>Genome sequencing and analysis of the model grass Brachypodium distachyon.</title>
        <authorList>
            <consortium name="International Brachypodium Initiative"/>
        </authorList>
    </citation>
    <scope>NUCLEOTIDE SEQUENCE [LARGE SCALE GENOMIC DNA]</scope>
    <source>
        <strain evidence="2 3">Bd21</strain>
    </source>
</reference>
<dbReference type="EnsemblPlants" id="PNT64159">
    <property type="protein sequence ID" value="PNT64159"/>
    <property type="gene ID" value="BRADI_4g25173v3"/>
</dbReference>
<dbReference type="InParanoid" id="A0A2K2CQ64"/>
<name>A0A2K2CQ64_BRADI</name>
<dbReference type="Proteomes" id="UP000008810">
    <property type="component" value="Chromosome 4"/>
</dbReference>